<evidence type="ECO:0000313" key="2">
    <source>
        <dbReference type="Proteomes" id="UP000199531"/>
    </source>
</evidence>
<dbReference type="Pfam" id="PF13589">
    <property type="entry name" value="HATPase_c_3"/>
    <property type="match status" value="1"/>
</dbReference>
<evidence type="ECO:0000313" key="1">
    <source>
        <dbReference type="EMBL" id="SEN09816.1"/>
    </source>
</evidence>
<dbReference type="Proteomes" id="UP000199531">
    <property type="component" value="Unassembled WGS sequence"/>
</dbReference>
<dbReference type="OrthoDB" id="9813438at2"/>
<proteinExistence type="predicted"/>
<dbReference type="STRING" id="1121117.SAMN02745977_00423"/>
<dbReference type="Gene3D" id="3.30.565.10">
    <property type="entry name" value="Histidine kinase-like ATPase, C-terminal domain"/>
    <property type="match status" value="1"/>
</dbReference>
<dbReference type="GO" id="GO:0016301">
    <property type="term" value="F:kinase activity"/>
    <property type="evidence" value="ECO:0007669"/>
    <property type="project" value="UniProtKB-KW"/>
</dbReference>
<dbReference type="AlphaFoldDB" id="A0A1H8DRM6"/>
<reference evidence="1 2" key="1">
    <citation type="submission" date="2016-10" db="EMBL/GenBank/DDBJ databases">
        <authorList>
            <person name="de Groot N.N."/>
        </authorList>
    </citation>
    <scope>NUCLEOTIDE SEQUENCE [LARGE SCALE GENOMIC DNA]</scope>
    <source>
        <strain evidence="1 2">DSM 15123</strain>
    </source>
</reference>
<sequence length="495" mass="55613">MSISPGSHTKNSHLELLDVIPDPTSLIESMRAVGYTVESAIADLVDNSISADARLIQIQYDANSSSPYIAILDDGHGMAPDQLTEAMRHGSTNPTVERSANDLGRFGLGLKTASLSQCRKLTVISKRDGVVSARRWDLDVVEDVGQWVVVVPAASELASMPLYGRLQSQDSGTLVIWQDMDRLMAGSANPQTEMTTRLSPLMEHLALVFHRFTRVEGSHKAIRIILNGLPVPERDPFLASNCFRQPLEGQTIRHEKGVVSIQPFILPPVSKLKPEEIELAGGREGLKGTQGFYVYRNRRLVIWGTWFRLVPKQEFYKLTRIQVDIPNTFDELWALDIKKSAAYPPDVIRNRLRSLIDHFAGTSKTTITYRGRKTNGQTYTPAWNRIEPERGAFRYEINPDHALMVRLADLLDEQGKRLLQSTLSLLAESLPLEAIYADMCGDQRPTSKEAYADLLALAKDIREICPNMDVEKLLLLDPFIRHEDLHEQLQIDLLK</sequence>
<name>A0A1H8DRM6_9BURK</name>
<keyword evidence="1" id="KW-0418">Kinase</keyword>
<dbReference type="RefSeq" id="WP_091813250.1">
    <property type="nucleotide sequence ID" value="NZ_FOCW01000001.1"/>
</dbReference>
<dbReference type="InterPro" id="IPR036890">
    <property type="entry name" value="HATPase_C_sf"/>
</dbReference>
<keyword evidence="2" id="KW-1185">Reference proteome</keyword>
<gene>
    <name evidence="1" type="ORF">SAMN02745977_00423</name>
</gene>
<protein>
    <submittedName>
        <fullName evidence="1">Histidine kinase-, DNA gyrase B-, and HSP90-like ATPase</fullName>
    </submittedName>
</protein>
<dbReference type="EMBL" id="FOCW01000001">
    <property type="protein sequence ID" value="SEN09816.1"/>
    <property type="molecule type" value="Genomic_DNA"/>
</dbReference>
<organism evidence="1 2">
    <name type="scientific">Brachymonas denitrificans DSM 15123</name>
    <dbReference type="NCBI Taxonomy" id="1121117"/>
    <lineage>
        <taxon>Bacteria</taxon>
        <taxon>Pseudomonadati</taxon>
        <taxon>Pseudomonadota</taxon>
        <taxon>Betaproteobacteria</taxon>
        <taxon>Burkholderiales</taxon>
        <taxon>Comamonadaceae</taxon>
        <taxon>Brachymonas</taxon>
    </lineage>
</organism>
<dbReference type="SUPFAM" id="SSF55874">
    <property type="entry name" value="ATPase domain of HSP90 chaperone/DNA topoisomerase II/histidine kinase"/>
    <property type="match status" value="1"/>
</dbReference>
<accession>A0A1H8DRM6</accession>
<keyword evidence="1" id="KW-0808">Transferase</keyword>